<dbReference type="PANTHER" id="PTHR43179">
    <property type="entry name" value="RHAMNOSYLTRANSFERASE WBBL"/>
    <property type="match status" value="1"/>
</dbReference>
<keyword evidence="3 6" id="KW-0328">Glycosyltransferase</keyword>
<evidence type="ECO:0000313" key="7">
    <source>
        <dbReference type="Proteomes" id="UP001597347"/>
    </source>
</evidence>
<evidence type="ECO:0000256" key="4">
    <source>
        <dbReference type="ARBA" id="ARBA00022679"/>
    </source>
</evidence>
<dbReference type="EC" id="2.4.-.-" evidence="6"/>
<keyword evidence="7" id="KW-1185">Reference proteome</keyword>
<dbReference type="GO" id="GO:0016757">
    <property type="term" value="F:glycosyltransferase activity"/>
    <property type="evidence" value="ECO:0007669"/>
    <property type="project" value="UniProtKB-KW"/>
</dbReference>
<dbReference type="RefSeq" id="WP_377931488.1">
    <property type="nucleotide sequence ID" value="NZ_JBHUEA010000002.1"/>
</dbReference>
<reference evidence="7" key="1">
    <citation type="journal article" date="2019" name="Int. J. Syst. Evol. Microbiol.">
        <title>The Global Catalogue of Microorganisms (GCM) 10K type strain sequencing project: providing services to taxonomists for standard genome sequencing and annotation.</title>
        <authorList>
            <consortium name="The Broad Institute Genomics Platform"/>
            <consortium name="The Broad Institute Genome Sequencing Center for Infectious Disease"/>
            <person name="Wu L."/>
            <person name="Ma J."/>
        </authorList>
    </citation>
    <scope>NUCLEOTIDE SEQUENCE [LARGE SCALE GENOMIC DNA]</scope>
    <source>
        <strain evidence="7">CGMCC 1.12471</strain>
    </source>
</reference>
<accession>A0ABW4LAD1</accession>
<comment type="similarity">
    <text evidence="2">Belongs to the glycosyltransferase 2 family.</text>
</comment>
<dbReference type="Gene3D" id="3.90.550.10">
    <property type="entry name" value="Spore Coat Polysaccharide Biosynthesis Protein SpsA, Chain A"/>
    <property type="match status" value="1"/>
</dbReference>
<feature type="domain" description="Glycosyltransferase 2-like" evidence="5">
    <location>
        <begin position="24"/>
        <end position="145"/>
    </location>
</feature>
<gene>
    <name evidence="6" type="ORF">ACFSBI_01885</name>
</gene>
<dbReference type="EMBL" id="JBHUEA010000002">
    <property type="protein sequence ID" value="MFD1720286.1"/>
    <property type="molecule type" value="Genomic_DNA"/>
</dbReference>
<name>A0ABW4LAD1_9MICO</name>
<protein>
    <submittedName>
        <fullName evidence="6">Glycosyltransferase family 2 protein</fullName>
        <ecNumber evidence="6">2.4.-.-</ecNumber>
    </submittedName>
</protein>
<dbReference type="InterPro" id="IPR029044">
    <property type="entry name" value="Nucleotide-diphossugar_trans"/>
</dbReference>
<keyword evidence="4 6" id="KW-0808">Transferase</keyword>
<evidence type="ECO:0000256" key="2">
    <source>
        <dbReference type="ARBA" id="ARBA00006739"/>
    </source>
</evidence>
<comment type="pathway">
    <text evidence="1">Cell wall biogenesis; cell wall polysaccharide biosynthesis.</text>
</comment>
<evidence type="ECO:0000259" key="5">
    <source>
        <dbReference type="Pfam" id="PF00535"/>
    </source>
</evidence>
<evidence type="ECO:0000256" key="3">
    <source>
        <dbReference type="ARBA" id="ARBA00022676"/>
    </source>
</evidence>
<proteinExistence type="inferred from homology"/>
<dbReference type="Pfam" id="PF00535">
    <property type="entry name" value="Glycos_transf_2"/>
    <property type="match status" value="1"/>
</dbReference>
<organism evidence="6 7">
    <name type="scientific">Amnibacterium endophyticum</name>
    <dbReference type="NCBI Taxonomy" id="2109337"/>
    <lineage>
        <taxon>Bacteria</taxon>
        <taxon>Bacillati</taxon>
        <taxon>Actinomycetota</taxon>
        <taxon>Actinomycetes</taxon>
        <taxon>Micrococcales</taxon>
        <taxon>Microbacteriaceae</taxon>
        <taxon>Amnibacterium</taxon>
    </lineage>
</organism>
<comment type="caution">
    <text evidence="6">The sequence shown here is derived from an EMBL/GenBank/DDBJ whole genome shotgun (WGS) entry which is preliminary data.</text>
</comment>
<dbReference type="InterPro" id="IPR001173">
    <property type="entry name" value="Glyco_trans_2-like"/>
</dbReference>
<sequence>MTSRRTAARWAAERSVGPDAVLDVLVPTSGRLAELATVLAGLAAQDDPPFRVVISDQSDDHAMAVEPAVQAMIRVLTAQGREVRVLQHLPRLGIAEHRAFLLEQATSPYVLFLDDDVWPEPGLLATLYEAIERLGCGVVGAAQQGLSYLGDERPAEQAPFTPWEDGVSPERLRKDAPGTERWTLHNAANLAHIAARTDLPEEGWLPYRVAWLAGCVLYRREGLQAVGGFDFWRDLPPNHGGEDVAAQWKVMERFGGAGVLPSGAVHLEAPTTVPDRTVDAAAAVFAHETTG</sequence>
<evidence type="ECO:0000256" key="1">
    <source>
        <dbReference type="ARBA" id="ARBA00004776"/>
    </source>
</evidence>
<dbReference type="CDD" id="cd00761">
    <property type="entry name" value="Glyco_tranf_GTA_type"/>
    <property type="match status" value="1"/>
</dbReference>
<dbReference type="SUPFAM" id="SSF53448">
    <property type="entry name" value="Nucleotide-diphospho-sugar transferases"/>
    <property type="match status" value="1"/>
</dbReference>
<dbReference type="Proteomes" id="UP001597347">
    <property type="component" value="Unassembled WGS sequence"/>
</dbReference>
<dbReference type="PANTHER" id="PTHR43179:SF12">
    <property type="entry name" value="GALACTOFURANOSYLTRANSFERASE GLFT2"/>
    <property type="match status" value="1"/>
</dbReference>
<evidence type="ECO:0000313" key="6">
    <source>
        <dbReference type="EMBL" id="MFD1720286.1"/>
    </source>
</evidence>